<feature type="region of interest" description="Disordered" evidence="3">
    <location>
        <begin position="619"/>
        <end position="723"/>
    </location>
</feature>
<keyword evidence="2" id="KW-0968">Cytoplasmic vesicle</keyword>
<dbReference type="GO" id="GO:1901981">
    <property type="term" value="F:phosphatidylinositol phosphate binding"/>
    <property type="evidence" value="ECO:0007669"/>
    <property type="project" value="TreeGrafter"/>
</dbReference>
<feature type="domain" description="UDENN" evidence="4">
    <location>
        <begin position="24"/>
        <end position="456"/>
    </location>
</feature>
<keyword evidence="6" id="KW-1185">Reference proteome</keyword>
<dbReference type="InterPro" id="IPR037516">
    <property type="entry name" value="Tripartite_DENN"/>
</dbReference>
<organism evidence="5 6">
    <name type="scientific">Planoprotostelium fungivorum</name>
    <dbReference type="NCBI Taxonomy" id="1890364"/>
    <lineage>
        <taxon>Eukaryota</taxon>
        <taxon>Amoebozoa</taxon>
        <taxon>Evosea</taxon>
        <taxon>Variosea</taxon>
        <taxon>Cavosteliida</taxon>
        <taxon>Cavosteliaceae</taxon>
        <taxon>Planoprotostelium</taxon>
    </lineage>
</organism>
<dbReference type="SMART" id="SM00799">
    <property type="entry name" value="DENN"/>
    <property type="match status" value="1"/>
</dbReference>
<feature type="compositionally biased region" description="Polar residues" evidence="3">
    <location>
        <begin position="667"/>
        <end position="678"/>
    </location>
</feature>
<dbReference type="GO" id="GO:0005085">
    <property type="term" value="F:guanyl-nucleotide exchange factor activity"/>
    <property type="evidence" value="ECO:0007669"/>
    <property type="project" value="InterPro"/>
</dbReference>
<protein>
    <recommendedName>
        <fullName evidence="4">UDENN domain-containing protein</fullName>
    </recommendedName>
</protein>
<dbReference type="InterPro" id="IPR005113">
    <property type="entry name" value="uDENN_dom"/>
</dbReference>
<sequence>MGTRSPIVDQFLLIGIQRPDKSDAPAIVNSIVPPPVNSWEPYIIHCFPDLGPKQNRVPIFCFPEDTSTLSTVASSWEVYFTFVFTDENGERQFGFCRRVAAGFSRNKLRRNVSAPSSLADMGNKKIGISASSSSIASLALEEETRNPECICILTKYPWFNFHYKLLEIIEERYLVGLESVKDLITALLLTPIPRENEFFSVRIDNACTPHSVLPMEYDFVRPSSKYAADVSFNALFDSLSVANIIHLLQAIFEEQHIILYSKDLTKVSSCAHACVSLLMPPFNWQSIYIPVLPRVLLDYCMAPVPYLIGVHQSSYRLLKKLPITDVVWVDLDSNHINYPLSESLDEGTYVPFPDPYNRLRIALDGVAANGRKSDTYDNLSIASAFRNWYFQIFGNYNQHVHFKEKDTTGKTIMSLNKEEFFRSQPKAIRKFLFAISATQMFERFIARCEEVHANPNAKNLFTLPDESPRRGGDTQAYYNYGKDKAATFTYSAAEKAKETYSSLKRYVYTTPKPLVFDNMDKIVSELEASSGRESMDKSGGKEKVTKTESSTQLGQSFNEARLIDFDVVDQFTSTSPKIARRLPATLQRRDSQIVEEPIANSSEIPKPSFDWDDVSFVGASSETPISPTGTIYESTPQRDPNTSIDDMLSPSSHDTSTDEVMKPSVSPIYNQPNRTYTSPPYAPGVAQSQMKGGSVNSFFSPMGNQPNQFRSPQDYNAPNGPAQPNSFFSPVQRLMNPISHSWQVMSGWATPQGVNTSTPSGQTTTGQPMMMRQSLSAPTTPARGQEKEAVSPSATPKGLSSLSNLLNDPFFASTKKKDGNNKS</sequence>
<dbReference type="PANTHER" id="PTHR13196:SF14">
    <property type="entry name" value="UDENN DOMAIN-CONTAINING PROTEIN"/>
    <property type="match status" value="1"/>
</dbReference>
<feature type="region of interest" description="Disordered" evidence="3">
    <location>
        <begin position="749"/>
        <end position="768"/>
    </location>
</feature>
<comment type="subcellular location">
    <subcellularLocation>
        <location evidence="1">Cytoplasmic vesicle</location>
        <location evidence="1">Clathrin-coated vesicle</location>
    </subcellularLocation>
</comment>
<feature type="compositionally biased region" description="Polar residues" evidence="3">
    <location>
        <begin position="619"/>
        <end position="654"/>
    </location>
</feature>
<evidence type="ECO:0000313" key="6">
    <source>
        <dbReference type="Proteomes" id="UP000241769"/>
    </source>
</evidence>
<dbReference type="InterPro" id="IPR001194">
    <property type="entry name" value="cDENN_dom"/>
</dbReference>
<dbReference type="GO" id="GO:0006897">
    <property type="term" value="P:endocytosis"/>
    <property type="evidence" value="ECO:0007669"/>
    <property type="project" value="TreeGrafter"/>
</dbReference>
<dbReference type="Pfam" id="PF03455">
    <property type="entry name" value="dDENN"/>
    <property type="match status" value="1"/>
</dbReference>
<feature type="region of interest" description="Disordered" evidence="3">
    <location>
        <begin position="773"/>
        <end position="823"/>
    </location>
</feature>
<dbReference type="Pfam" id="PF02141">
    <property type="entry name" value="DENN"/>
    <property type="match status" value="1"/>
</dbReference>
<dbReference type="SMART" id="SM00800">
    <property type="entry name" value="uDENN"/>
    <property type="match status" value="1"/>
</dbReference>
<feature type="compositionally biased region" description="Low complexity" evidence="3">
    <location>
        <begin position="756"/>
        <end position="768"/>
    </location>
</feature>
<dbReference type="EMBL" id="MDYQ01000058">
    <property type="protein sequence ID" value="PRP84704.1"/>
    <property type="molecule type" value="Genomic_DNA"/>
</dbReference>
<dbReference type="InterPro" id="IPR005112">
    <property type="entry name" value="dDENN_dom"/>
</dbReference>
<evidence type="ECO:0000259" key="4">
    <source>
        <dbReference type="PROSITE" id="PS50211"/>
    </source>
</evidence>
<dbReference type="Proteomes" id="UP000241769">
    <property type="component" value="Unassembled WGS sequence"/>
</dbReference>
<dbReference type="Gene3D" id="3.30.450.200">
    <property type="match status" value="1"/>
</dbReference>
<dbReference type="GO" id="GO:0005829">
    <property type="term" value="C:cytosol"/>
    <property type="evidence" value="ECO:0007669"/>
    <property type="project" value="TreeGrafter"/>
</dbReference>
<dbReference type="PROSITE" id="PS50211">
    <property type="entry name" value="DENN"/>
    <property type="match status" value="1"/>
</dbReference>
<dbReference type="GO" id="GO:0030136">
    <property type="term" value="C:clathrin-coated vesicle"/>
    <property type="evidence" value="ECO:0007669"/>
    <property type="project" value="UniProtKB-SubCell"/>
</dbReference>
<evidence type="ECO:0000256" key="1">
    <source>
        <dbReference type="ARBA" id="ARBA00004132"/>
    </source>
</evidence>
<dbReference type="Pfam" id="PF03456">
    <property type="entry name" value="uDENN"/>
    <property type="match status" value="1"/>
</dbReference>
<feature type="compositionally biased region" description="Polar residues" evidence="3">
    <location>
        <begin position="792"/>
        <end position="806"/>
    </location>
</feature>
<dbReference type="Gene3D" id="3.40.50.11500">
    <property type="match status" value="1"/>
</dbReference>
<dbReference type="InParanoid" id="A0A2P6NL70"/>
<evidence type="ECO:0000313" key="5">
    <source>
        <dbReference type="EMBL" id="PRP84704.1"/>
    </source>
</evidence>
<dbReference type="OrthoDB" id="20611at2759"/>
<feature type="compositionally biased region" description="Basic and acidic residues" evidence="3">
    <location>
        <begin position="533"/>
        <end position="546"/>
    </location>
</feature>
<accession>A0A2P6NL70</accession>
<reference evidence="5 6" key="1">
    <citation type="journal article" date="2018" name="Genome Biol. Evol.">
        <title>Multiple Roots of Fruiting Body Formation in Amoebozoa.</title>
        <authorList>
            <person name="Hillmann F."/>
            <person name="Forbes G."/>
            <person name="Novohradska S."/>
            <person name="Ferling I."/>
            <person name="Riege K."/>
            <person name="Groth M."/>
            <person name="Westermann M."/>
            <person name="Marz M."/>
            <person name="Spaller T."/>
            <person name="Winckler T."/>
            <person name="Schaap P."/>
            <person name="Glockner G."/>
        </authorList>
    </citation>
    <scope>NUCLEOTIDE SEQUENCE [LARGE SCALE GENOMIC DNA]</scope>
    <source>
        <strain evidence="5 6">Jena</strain>
    </source>
</reference>
<feature type="region of interest" description="Disordered" evidence="3">
    <location>
        <begin position="527"/>
        <end position="552"/>
    </location>
</feature>
<dbReference type="InterPro" id="IPR040032">
    <property type="entry name" value="DENND1A/B/C"/>
</dbReference>
<dbReference type="AlphaFoldDB" id="A0A2P6NL70"/>
<evidence type="ECO:0000256" key="2">
    <source>
        <dbReference type="ARBA" id="ARBA00023329"/>
    </source>
</evidence>
<dbReference type="SMART" id="SM00801">
    <property type="entry name" value="dDENN"/>
    <property type="match status" value="1"/>
</dbReference>
<feature type="compositionally biased region" description="Polar residues" evidence="3">
    <location>
        <begin position="686"/>
        <end position="723"/>
    </location>
</feature>
<dbReference type="GO" id="GO:0032456">
    <property type="term" value="P:endocytic recycling"/>
    <property type="evidence" value="ECO:0007669"/>
    <property type="project" value="TreeGrafter"/>
</dbReference>
<gene>
    <name evidence="5" type="ORF">PROFUN_07954</name>
</gene>
<dbReference type="PANTHER" id="PTHR13196">
    <property type="entry name" value="DENN DOMAIN-CONTAINING"/>
    <property type="match status" value="1"/>
</dbReference>
<dbReference type="InterPro" id="IPR043153">
    <property type="entry name" value="DENN_C"/>
</dbReference>
<dbReference type="STRING" id="1890364.A0A2P6NL70"/>
<name>A0A2P6NL70_9EUKA</name>
<comment type="caution">
    <text evidence="5">The sequence shown here is derived from an EMBL/GenBank/DDBJ whole genome shotgun (WGS) entry which is preliminary data.</text>
</comment>
<evidence type="ECO:0000256" key="3">
    <source>
        <dbReference type="SAM" id="MobiDB-lite"/>
    </source>
</evidence>
<proteinExistence type="predicted"/>